<evidence type="ECO:0000256" key="2">
    <source>
        <dbReference type="ARBA" id="ARBA00022553"/>
    </source>
</evidence>
<protein>
    <submittedName>
        <fullName evidence="12">RUN domain-containing protein</fullName>
    </submittedName>
</protein>
<evidence type="ECO:0000313" key="11">
    <source>
        <dbReference type="Proteomes" id="UP000492821"/>
    </source>
</evidence>
<dbReference type="GO" id="GO:0008270">
    <property type="term" value="F:zinc ion binding"/>
    <property type="evidence" value="ECO:0007669"/>
    <property type="project" value="UniProtKB-KW"/>
</dbReference>
<keyword evidence="8" id="KW-0072">Autophagy</keyword>
<feature type="compositionally biased region" description="Polar residues" evidence="9">
    <location>
        <begin position="476"/>
        <end position="489"/>
    </location>
</feature>
<dbReference type="InterPro" id="IPR004012">
    <property type="entry name" value="Run_dom"/>
</dbReference>
<evidence type="ECO:0000256" key="9">
    <source>
        <dbReference type="SAM" id="MobiDB-lite"/>
    </source>
</evidence>
<feature type="compositionally biased region" description="Basic and acidic residues" evidence="9">
    <location>
        <begin position="313"/>
        <end position="322"/>
    </location>
</feature>
<name>A0A7E4VX15_PANRE</name>
<keyword evidence="2" id="KW-0597">Phosphoprotein</keyword>
<organism evidence="11 12">
    <name type="scientific">Panagrellus redivivus</name>
    <name type="common">Microworm</name>
    <dbReference type="NCBI Taxonomy" id="6233"/>
    <lineage>
        <taxon>Eukaryota</taxon>
        <taxon>Metazoa</taxon>
        <taxon>Ecdysozoa</taxon>
        <taxon>Nematoda</taxon>
        <taxon>Chromadorea</taxon>
        <taxon>Rhabditida</taxon>
        <taxon>Tylenchina</taxon>
        <taxon>Panagrolaimomorpha</taxon>
        <taxon>Panagrolaimoidea</taxon>
        <taxon>Panagrolaimidae</taxon>
        <taxon>Panagrellus</taxon>
    </lineage>
</organism>
<dbReference type="WBParaSite" id="Pan_g4260.t1">
    <property type="protein sequence ID" value="Pan_g4260.t1"/>
    <property type="gene ID" value="Pan_g4260"/>
</dbReference>
<feature type="region of interest" description="Disordered" evidence="9">
    <location>
        <begin position="313"/>
        <end position="333"/>
    </location>
</feature>
<keyword evidence="3" id="KW-0479">Metal-binding</keyword>
<keyword evidence="4" id="KW-0677">Repeat</keyword>
<feature type="region of interest" description="Disordered" evidence="9">
    <location>
        <begin position="434"/>
        <end position="490"/>
    </location>
</feature>
<evidence type="ECO:0000256" key="6">
    <source>
        <dbReference type="ARBA" id="ARBA00022771"/>
    </source>
</evidence>
<dbReference type="PROSITE" id="PS50826">
    <property type="entry name" value="RUN"/>
    <property type="match status" value="1"/>
</dbReference>
<dbReference type="InterPro" id="IPR037213">
    <property type="entry name" value="Run_dom_sf"/>
</dbReference>
<dbReference type="SUPFAM" id="SSF140741">
    <property type="entry name" value="RUN domain-like"/>
    <property type="match status" value="1"/>
</dbReference>
<evidence type="ECO:0000256" key="3">
    <source>
        <dbReference type="ARBA" id="ARBA00022723"/>
    </source>
</evidence>
<dbReference type="GO" id="GO:0006914">
    <property type="term" value="P:autophagy"/>
    <property type="evidence" value="ECO:0007669"/>
    <property type="project" value="UniProtKB-KW"/>
</dbReference>
<reference evidence="11" key="1">
    <citation type="journal article" date="2013" name="Genetics">
        <title>The draft genome and transcriptome of Panagrellus redivivus are shaped by the harsh demands of a free-living lifestyle.</title>
        <authorList>
            <person name="Srinivasan J."/>
            <person name="Dillman A.R."/>
            <person name="Macchietto M.G."/>
            <person name="Heikkinen L."/>
            <person name="Lakso M."/>
            <person name="Fracchia K.M."/>
            <person name="Antoshechkin I."/>
            <person name="Mortazavi A."/>
            <person name="Wong G."/>
            <person name="Sternberg P.W."/>
        </authorList>
    </citation>
    <scope>NUCLEOTIDE SEQUENCE [LARGE SCALE GENOMIC DNA]</scope>
    <source>
        <strain evidence="11">MT8872</strain>
    </source>
</reference>
<evidence type="ECO:0000256" key="8">
    <source>
        <dbReference type="ARBA" id="ARBA00023006"/>
    </source>
</evidence>
<dbReference type="InterPro" id="IPR051366">
    <property type="entry name" value="DEF8"/>
</dbReference>
<dbReference type="PANTHER" id="PTHR12326:SF12">
    <property type="entry name" value="PLECKSTRIN HOMOLOGY AND RUN DOMAIN CONTAINING M1"/>
    <property type="match status" value="1"/>
</dbReference>
<dbReference type="PANTHER" id="PTHR12326">
    <property type="entry name" value="PLECKSTRIN HOMOLOGY DOMAIN CONTAINING PROTEIN"/>
    <property type="match status" value="1"/>
</dbReference>
<feature type="compositionally biased region" description="Low complexity" evidence="9">
    <location>
        <begin position="437"/>
        <end position="454"/>
    </location>
</feature>
<accession>A0A7E4VX15</accession>
<dbReference type="Pfam" id="PF13901">
    <property type="entry name" value="RH_dom"/>
    <property type="match status" value="1"/>
</dbReference>
<keyword evidence="5" id="KW-0967">Endosome</keyword>
<evidence type="ECO:0000256" key="4">
    <source>
        <dbReference type="ARBA" id="ARBA00022737"/>
    </source>
</evidence>
<dbReference type="SMART" id="SM00593">
    <property type="entry name" value="RUN"/>
    <property type="match status" value="1"/>
</dbReference>
<feature type="domain" description="RUN" evidence="10">
    <location>
        <begin position="32"/>
        <end position="166"/>
    </location>
</feature>
<sequence length="824" mass="91993">MVEALERAKNSIRQELDAVLKIAAQQHRDEGKIFDDTCQTICNVVEAAFIHGLKDAFFLKGSRYSKYPEPNFWPFVSKFTHRSTMNQIQGLKLINSEIGRSRAWIRLVLNEQQLENYISLMGKDFKQLSMFYVKNAFLRDSERIEAFLGYLKALSKIPMKTPTNSSLLNSWTPSPLILAGLVSGKPQRVTLLSGITRRNASSSSLLNHHDDDAPEEAMNALDLLDENTFDDDGASSTYSHQSMMDMGQMGQPISFSANLKPTYAPFLSSTPENGPHFRRIGSGFQLEPPIEDTPMEEVIVNRRKTTRIRRISRADSDEKRGNDFPGSSSLPSGVGMMSLQGMMNSKKSAPEFSKLIPEVEPTVETVEEIEAETVEEEPTPSVSAPSEPEAMPVPQHLPSRPQMIIGSLGHASSLPRQFGGMSLHDEILEASLHGRDSASSVCPESSPSSSGPSSLGNSLARAWPSSPSRKESNSSGYSNRSFDNGNGHTLHSALHSVLQSEANLESMDSATPNESCNLIAEDLATLVDDGTSTLAPTSELARTPIVTTPEDDFEPIIVDDEILKETDEYGISRSVLDTLTQIPVEQGLQAQDYRCVSCRKSIGEPFGKYFTCGLDARYYCLDCSKKGDESIIPARVVMNWDIKPRPISKASKAFLRATTDRPLIKIDELNPKLYDVSKEMNKILKLRERLALTCVYLLTCRQSVCEDFKRRCWPQEYLYADVHMYSVTDLQDVINGRFETKILLLLKHCIFHLQNCQLCLQKGFICELCNARKVIYPFEVDTVNRCKACGAVYHINCFKDVDCPKCVRKAKYVADRRGDLLPLE</sequence>
<evidence type="ECO:0000256" key="5">
    <source>
        <dbReference type="ARBA" id="ARBA00022753"/>
    </source>
</evidence>
<evidence type="ECO:0000313" key="12">
    <source>
        <dbReference type="WBParaSite" id="Pan_g4260.t1"/>
    </source>
</evidence>
<proteinExistence type="predicted"/>
<dbReference type="SMART" id="SM01175">
    <property type="entry name" value="DUF4206"/>
    <property type="match status" value="1"/>
</dbReference>
<dbReference type="InterPro" id="IPR025258">
    <property type="entry name" value="RH_dom"/>
</dbReference>
<keyword evidence="6" id="KW-0863">Zinc-finger</keyword>
<keyword evidence="11" id="KW-1185">Reference proteome</keyword>
<dbReference type="Proteomes" id="UP000492821">
    <property type="component" value="Unassembled WGS sequence"/>
</dbReference>
<evidence type="ECO:0000256" key="1">
    <source>
        <dbReference type="ARBA" id="ARBA00004603"/>
    </source>
</evidence>
<dbReference type="GO" id="GO:0005770">
    <property type="term" value="C:late endosome"/>
    <property type="evidence" value="ECO:0007669"/>
    <property type="project" value="UniProtKB-SubCell"/>
</dbReference>
<dbReference type="Pfam" id="PF02759">
    <property type="entry name" value="RUN"/>
    <property type="match status" value="1"/>
</dbReference>
<evidence type="ECO:0000259" key="10">
    <source>
        <dbReference type="PROSITE" id="PS50826"/>
    </source>
</evidence>
<feature type="region of interest" description="Disordered" evidence="9">
    <location>
        <begin position="370"/>
        <end position="401"/>
    </location>
</feature>
<dbReference type="AlphaFoldDB" id="A0A7E4VX15"/>
<comment type="subcellular location">
    <subcellularLocation>
        <location evidence="1">Late endosome</location>
    </subcellularLocation>
</comment>
<dbReference type="Gene3D" id="1.20.58.900">
    <property type="match status" value="1"/>
</dbReference>
<evidence type="ECO:0000256" key="7">
    <source>
        <dbReference type="ARBA" id="ARBA00022833"/>
    </source>
</evidence>
<keyword evidence="7" id="KW-0862">Zinc</keyword>
<reference evidence="12" key="2">
    <citation type="submission" date="2020-10" db="UniProtKB">
        <authorList>
            <consortium name="WormBaseParasite"/>
        </authorList>
    </citation>
    <scope>IDENTIFICATION</scope>
</reference>